<dbReference type="GO" id="GO:0071949">
    <property type="term" value="F:FAD binding"/>
    <property type="evidence" value="ECO:0007669"/>
    <property type="project" value="InterPro"/>
</dbReference>
<dbReference type="EMBL" id="KN847045">
    <property type="protein sequence ID" value="KIW24121.1"/>
    <property type="molecule type" value="Genomic_DNA"/>
</dbReference>
<keyword evidence="5" id="KW-0812">Transmembrane</keyword>
<keyword evidence="3" id="KW-0560">Oxidoreductase</keyword>
<dbReference type="Proteomes" id="UP000054466">
    <property type="component" value="Unassembled WGS sequence"/>
</dbReference>
<dbReference type="GO" id="GO:0016491">
    <property type="term" value="F:oxidoreductase activity"/>
    <property type="evidence" value="ECO:0007669"/>
    <property type="project" value="UniProtKB-KW"/>
</dbReference>
<accession>A0A0D1Z901</accession>
<proteinExistence type="predicted"/>
<evidence type="ECO:0000259" key="6">
    <source>
        <dbReference type="Pfam" id="PF01494"/>
    </source>
</evidence>
<dbReference type="RefSeq" id="XP_016244337.1">
    <property type="nucleotide sequence ID" value="XM_016397146.1"/>
</dbReference>
<keyword evidence="5" id="KW-1133">Transmembrane helix</keyword>
<evidence type="ECO:0000313" key="7">
    <source>
        <dbReference type="EMBL" id="KIW24121.1"/>
    </source>
</evidence>
<evidence type="ECO:0000313" key="8">
    <source>
        <dbReference type="Proteomes" id="UP000054466"/>
    </source>
</evidence>
<reference evidence="7 8" key="1">
    <citation type="submission" date="2015-01" db="EMBL/GenBank/DDBJ databases">
        <title>The Genome Sequence of Cladophialophora immunda CBS83496.</title>
        <authorList>
            <consortium name="The Broad Institute Genomics Platform"/>
            <person name="Cuomo C."/>
            <person name="de Hoog S."/>
            <person name="Gorbushina A."/>
            <person name="Stielow B."/>
            <person name="Teixiera M."/>
            <person name="Abouelleil A."/>
            <person name="Chapman S.B."/>
            <person name="Priest M."/>
            <person name="Young S.K."/>
            <person name="Wortman J."/>
            <person name="Nusbaum C."/>
            <person name="Birren B."/>
        </authorList>
    </citation>
    <scope>NUCLEOTIDE SEQUENCE [LARGE SCALE GENOMIC DNA]</scope>
    <source>
        <strain evidence="7 8">CBS 83496</strain>
    </source>
</reference>
<evidence type="ECO:0000256" key="4">
    <source>
        <dbReference type="SAM" id="MobiDB-lite"/>
    </source>
</evidence>
<protein>
    <recommendedName>
        <fullName evidence="6">FAD-binding domain-containing protein</fullName>
    </recommendedName>
</protein>
<feature type="region of interest" description="Disordered" evidence="4">
    <location>
        <begin position="1"/>
        <end position="27"/>
    </location>
</feature>
<name>A0A0D1Z901_9EURO</name>
<dbReference type="InterPro" id="IPR002938">
    <property type="entry name" value="FAD-bd"/>
</dbReference>
<dbReference type="GeneID" id="27349047"/>
<dbReference type="Gene3D" id="3.50.50.60">
    <property type="entry name" value="FAD/NAD(P)-binding domain"/>
    <property type="match status" value="1"/>
</dbReference>
<evidence type="ECO:0000256" key="2">
    <source>
        <dbReference type="ARBA" id="ARBA00022827"/>
    </source>
</evidence>
<keyword evidence="5" id="KW-0472">Membrane</keyword>
<dbReference type="AlphaFoldDB" id="A0A0D1Z901"/>
<organism evidence="7 8">
    <name type="scientific">Cladophialophora immunda</name>
    <dbReference type="NCBI Taxonomy" id="569365"/>
    <lineage>
        <taxon>Eukaryota</taxon>
        <taxon>Fungi</taxon>
        <taxon>Dikarya</taxon>
        <taxon>Ascomycota</taxon>
        <taxon>Pezizomycotina</taxon>
        <taxon>Eurotiomycetes</taxon>
        <taxon>Chaetothyriomycetidae</taxon>
        <taxon>Chaetothyriales</taxon>
        <taxon>Herpotrichiellaceae</taxon>
        <taxon>Cladophialophora</taxon>
    </lineage>
</organism>
<feature type="transmembrane region" description="Helical" evidence="5">
    <location>
        <begin position="37"/>
        <end position="58"/>
    </location>
</feature>
<gene>
    <name evidence="7" type="ORF">PV07_09853</name>
</gene>
<keyword evidence="8" id="KW-1185">Reference proteome</keyword>
<evidence type="ECO:0000256" key="1">
    <source>
        <dbReference type="ARBA" id="ARBA00022630"/>
    </source>
</evidence>
<dbReference type="SUPFAM" id="SSF51905">
    <property type="entry name" value="FAD/NAD(P)-binding domain"/>
    <property type="match status" value="1"/>
</dbReference>
<sequence>MEKEVATNPGAGGSDGASSTSPVREQGLEEVLADDTVLIIGGGPVGMMTATVLAFYGIKSVVLERNFTTTW</sequence>
<evidence type="ECO:0000256" key="5">
    <source>
        <dbReference type="SAM" id="Phobius"/>
    </source>
</evidence>
<feature type="domain" description="FAD-binding" evidence="6">
    <location>
        <begin position="36"/>
        <end position="69"/>
    </location>
</feature>
<evidence type="ECO:0000256" key="3">
    <source>
        <dbReference type="ARBA" id="ARBA00023002"/>
    </source>
</evidence>
<dbReference type="HOGENOM" id="CLU_2739820_0_0_1"/>
<dbReference type="InterPro" id="IPR036188">
    <property type="entry name" value="FAD/NAD-bd_sf"/>
</dbReference>
<dbReference type="OrthoDB" id="2431938at2759"/>
<dbReference type="VEuPathDB" id="FungiDB:PV07_09853"/>
<keyword evidence="2" id="KW-0274">FAD</keyword>
<dbReference type="Pfam" id="PF01494">
    <property type="entry name" value="FAD_binding_3"/>
    <property type="match status" value="1"/>
</dbReference>
<keyword evidence="1" id="KW-0285">Flavoprotein</keyword>